<organism evidence="1 2">
    <name type="scientific">Elysia crispata</name>
    <name type="common">lettuce slug</name>
    <dbReference type="NCBI Taxonomy" id="231223"/>
    <lineage>
        <taxon>Eukaryota</taxon>
        <taxon>Metazoa</taxon>
        <taxon>Spiralia</taxon>
        <taxon>Lophotrochozoa</taxon>
        <taxon>Mollusca</taxon>
        <taxon>Gastropoda</taxon>
        <taxon>Heterobranchia</taxon>
        <taxon>Euthyneura</taxon>
        <taxon>Panpulmonata</taxon>
        <taxon>Sacoglossa</taxon>
        <taxon>Placobranchoidea</taxon>
        <taxon>Plakobranchidae</taxon>
        <taxon>Elysia</taxon>
    </lineage>
</organism>
<protein>
    <submittedName>
        <fullName evidence="1">Uncharacterized protein</fullName>
    </submittedName>
</protein>
<dbReference type="Proteomes" id="UP001283361">
    <property type="component" value="Unassembled WGS sequence"/>
</dbReference>
<keyword evidence="2" id="KW-1185">Reference proteome</keyword>
<evidence type="ECO:0000313" key="2">
    <source>
        <dbReference type="Proteomes" id="UP001283361"/>
    </source>
</evidence>
<proteinExistence type="predicted"/>
<evidence type="ECO:0000313" key="1">
    <source>
        <dbReference type="EMBL" id="KAK3783439.1"/>
    </source>
</evidence>
<sequence>MPTQVKVSLYRHLLHAHRLSQGTAHLSFYQHGRVHVAVLAINEDPAPPQTHVRKSSSDPAHGCINLWNSRTGQPECALDRTAALCTYTDSYSEEGRWERDSEYQTLQIMTPDATSVKQCNQYGTRTPNQNTKSRCWYC</sequence>
<dbReference type="EMBL" id="JAWDGP010002410">
    <property type="protein sequence ID" value="KAK3783439.1"/>
    <property type="molecule type" value="Genomic_DNA"/>
</dbReference>
<accession>A0AAE1A8T6</accession>
<name>A0AAE1A8T6_9GAST</name>
<gene>
    <name evidence="1" type="ORF">RRG08_033696</name>
</gene>
<dbReference type="AlphaFoldDB" id="A0AAE1A8T6"/>
<comment type="caution">
    <text evidence="1">The sequence shown here is derived from an EMBL/GenBank/DDBJ whole genome shotgun (WGS) entry which is preliminary data.</text>
</comment>
<reference evidence="1" key="1">
    <citation type="journal article" date="2023" name="G3 (Bethesda)">
        <title>A reference genome for the long-term kleptoplast-retaining sea slug Elysia crispata morphotype clarki.</title>
        <authorList>
            <person name="Eastman K.E."/>
            <person name="Pendleton A.L."/>
            <person name="Shaikh M.A."/>
            <person name="Suttiyut T."/>
            <person name="Ogas R."/>
            <person name="Tomko P."/>
            <person name="Gavelis G."/>
            <person name="Widhalm J.R."/>
            <person name="Wisecaver J.H."/>
        </authorList>
    </citation>
    <scope>NUCLEOTIDE SEQUENCE</scope>
    <source>
        <strain evidence="1">ECLA1</strain>
    </source>
</reference>